<dbReference type="EMBL" id="JRMB01000003">
    <property type="protein sequence ID" value="KGF62783.1"/>
    <property type="molecule type" value="Genomic_DNA"/>
</dbReference>
<accession>A0A9X0EBH8</accession>
<organism evidence="1 2">
    <name type="scientific">Pseudomonas lutea</name>
    <dbReference type="NCBI Taxonomy" id="243924"/>
    <lineage>
        <taxon>Bacteria</taxon>
        <taxon>Pseudomonadati</taxon>
        <taxon>Pseudomonadota</taxon>
        <taxon>Gammaproteobacteria</taxon>
        <taxon>Pseudomonadales</taxon>
        <taxon>Pseudomonadaceae</taxon>
        <taxon>Pseudomonas</taxon>
    </lineage>
</organism>
<gene>
    <name evidence="1" type="ORF">LT42_23370</name>
</gene>
<reference evidence="1 2" key="1">
    <citation type="submission" date="2014-09" db="EMBL/GenBank/DDBJ databases">
        <title>Genome sequence of Pseudomonas lutea strain DSM 17257T.</title>
        <authorList>
            <person name="Kwak Y."/>
            <person name="Shin J.-H."/>
        </authorList>
    </citation>
    <scope>NUCLEOTIDE SEQUENCE [LARGE SCALE GENOMIC DNA]</scope>
    <source>
        <strain evidence="1 2">DSM 17257</strain>
    </source>
</reference>
<protein>
    <submittedName>
        <fullName evidence="1">Uncharacterized protein</fullName>
    </submittedName>
</protein>
<dbReference type="AlphaFoldDB" id="A0A9X0EBH8"/>
<proteinExistence type="predicted"/>
<evidence type="ECO:0000313" key="2">
    <source>
        <dbReference type="Proteomes" id="UP000029719"/>
    </source>
</evidence>
<evidence type="ECO:0000313" key="1">
    <source>
        <dbReference type="EMBL" id="KGF62783.1"/>
    </source>
</evidence>
<dbReference type="RefSeq" id="WP_037018474.1">
    <property type="nucleotide sequence ID" value="NZ_JRMB01000003.1"/>
</dbReference>
<comment type="caution">
    <text evidence="1">The sequence shown here is derived from an EMBL/GenBank/DDBJ whole genome shotgun (WGS) entry which is preliminary data.</text>
</comment>
<dbReference type="Proteomes" id="UP000029719">
    <property type="component" value="Unassembled WGS sequence"/>
</dbReference>
<sequence>MGHIGKCWGTIGFRSTALEVAQQVHTQWKWAFAMSVQDSGFHLTAIAYTDNSKNLQENNLQSRAKIEVFTPSQVEVQLQI</sequence>
<name>A0A9X0EBH8_9PSED</name>